<proteinExistence type="predicted"/>
<organism evidence="1">
    <name type="scientific">Arundo donax</name>
    <name type="common">Giant reed</name>
    <name type="synonym">Donax arundinaceus</name>
    <dbReference type="NCBI Taxonomy" id="35708"/>
    <lineage>
        <taxon>Eukaryota</taxon>
        <taxon>Viridiplantae</taxon>
        <taxon>Streptophyta</taxon>
        <taxon>Embryophyta</taxon>
        <taxon>Tracheophyta</taxon>
        <taxon>Spermatophyta</taxon>
        <taxon>Magnoliopsida</taxon>
        <taxon>Liliopsida</taxon>
        <taxon>Poales</taxon>
        <taxon>Poaceae</taxon>
        <taxon>PACMAD clade</taxon>
        <taxon>Arundinoideae</taxon>
        <taxon>Arundineae</taxon>
        <taxon>Arundo</taxon>
    </lineage>
</organism>
<reference evidence="1" key="1">
    <citation type="submission" date="2014-09" db="EMBL/GenBank/DDBJ databases">
        <authorList>
            <person name="Magalhaes I.L.F."/>
            <person name="Oliveira U."/>
            <person name="Santos F.R."/>
            <person name="Vidigal T.H.D.A."/>
            <person name="Brescovit A.D."/>
            <person name="Santos A.J."/>
        </authorList>
    </citation>
    <scope>NUCLEOTIDE SEQUENCE</scope>
    <source>
        <tissue evidence="1">Shoot tissue taken approximately 20 cm above the soil surface</tissue>
    </source>
</reference>
<accession>A0A0A9AV09</accession>
<evidence type="ECO:0000313" key="1">
    <source>
        <dbReference type="EMBL" id="JAD55564.1"/>
    </source>
</evidence>
<reference evidence="1" key="2">
    <citation type="journal article" date="2015" name="Data Brief">
        <title>Shoot transcriptome of the giant reed, Arundo donax.</title>
        <authorList>
            <person name="Barrero R.A."/>
            <person name="Guerrero F.D."/>
            <person name="Moolhuijzen P."/>
            <person name="Goolsby J.A."/>
            <person name="Tidwell J."/>
            <person name="Bellgard S.E."/>
            <person name="Bellgard M.I."/>
        </authorList>
    </citation>
    <scope>NUCLEOTIDE SEQUENCE</scope>
    <source>
        <tissue evidence="1">Shoot tissue taken approximately 20 cm above the soil surface</tissue>
    </source>
</reference>
<sequence length="32" mass="3268">MLLLLGRAWDSVLGGARLLNGSSSKVGKASIP</sequence>
<dbReference type="AlphaFoldDB" id="A0A0A9AV09"/>
<dbReference type="EMBL" id="GBRH01242331">
    <property type="protein sequence ID" value="JAD55564.1"/>
    <property type="molecule type" value="Transcribed_RNA"/>
</dbReference>
<protein>
    <submittedName>
        <fullName evidence="1">Uncharacterized protein</fullName>
    </submittedName>
</protein>
<name>A0A0A9AV09_ARUDO</name>